<dbReference type="Pfam" id="PF03554">
    <property type="entry name" value="Herpes_UL73"/>
    <property type="match status" value="1"/>
</dbReference>
<evidence type="ECO:0000256" key="4">
    <source>
        <dbReference type="ARBA" id="ARBA00022870"/>
    </source>
</evidence>
<feature type="transmembrane region" description="Helical" evidence="10">
    <location>
        <begin position="73"/>
        <end position="92"/>
    </location>
</feature>
<keyword evidence="8" id="KW-1015">Disulfide bond</keyword>
<evidence type="ECO:0000256" key="8">
    <source>
        <dbReference type="ARBA" id="ARBA00023157"/>
    </source>
</evidence>
<keyword evidence="6 10" id="KW-1133">Transmembrane helix</keyword>
<organismHost>
    <name type="scientific">Tupaia belangeri</name>
    <name type="common">Common tree shrew</name>
    <name type="synonym">Tupaia glis belangeri</name>
    <dbReference type="NCBI Taxonomy" id="37347"/>
</organismHost>
<keyword evidence="3" id="KW-0946">Virion</keyword>
<dbReference type="OrthoDB" id="25626at10239"/>
<proteinExistence type="inferred from homology"/>
<evidence type="ECO:0000256" key="3">
    <source>
        <dbReference type="ARBA" id="ARBA00022844"/>
    </source>
</evidence>
<evidence type="ECO:0000256" key="2">
    <source>
        <dbReference type="ARBA" id="ARBA00022812"/>
    </source>
</evidence>
<keyword evidence="5" id="KW-0261">Viral envelope protein</keyword>
<protein>
    <submittedName>
        <fullName evidence="12">T73</fullName>
    </submittedName>
</protein>
<keyword evidence="4" id="KW-1043">Host membrane</keyword>
<evidence type="ECO:0000256" key="5">
    <source>
        <dbReference type="ARBA" id="ARBA00022879"/>
    </source>
</evidence>
<dbReference type="InterPro" id="IPR034707">
    <property type="entry name" value="HSV_GN"/>
</dbReference>
<comment type="function">
    <text evidence="9">Envelope glycoprotein necessary for proper maturation of gM and modulation of its membrane fusion activity. Also plays a critical role in virion morphogenesis.</text>
</comment>
<dbReference type="InterPro" id="IPR005211">
    <property type="entry name" value="Herpes_glycoprotein_N_domain"/>
</dbReference>
<sequence>MVRAGGSRALVAVCLCGFLATLHGVSWADEAGASSPAAGVTSGPVVAARPPGSDFYEAHCHSHVYEISISSFAAVWILLNFAVFACAVGVFLKHCCYQTFATATSKGY</sequence>
<evidence type="ECO:0000259" key="11">
    <source>
        <dbReference type="Pfam" id="PF03554"/>
    </source>
</evidence>
<keyword evidence="7 10" id="KW-0472">Membrane</keyword>
<dbReference type="Proteomes" id="UP000137095">
    <property type="component" value="Segment"/>
</dbReference>
<dbReference type="GO" id="GO:0019031">
    <property type="term" value="C:viral envelope"/>
    <property type="evidence" value="ECO:0007669"/>
    <property type="project" value="UniProtKB-KW"/>
</dbReference>
<keyword evidence="13" id="KW-1185">Reference proteome</keyword>
<organism evidence="12 13">
    <name type="scientific">Tupaiid herpesvirus 1 (strain 1)</name>
    <name type="common">TuHV-1</name>
    <name type="synonym">Herpesvirus tupaia (strain 1)</name>
    <dbReference type="NCBI Taxonomy" id="10397"/>
    <lineage>
        <taxon>Viruses</taxon>
        <taxon>Duplodnaviria</taxon>
        <taxon>Heunggongvirae</taxon>
        <taxon>Peploviricota</taxon>
        <taxon>Herviviricetes</taxon>
        <taxon>Herpesvirales</taxon>
        <taxon>Orthoherpesviridae</taxon>
        <taxon>Betaherpesvirinae</taxon>
        <taxon>Quwivirus</taxon>
        <taxon>Quwivirus tupaiidbeta1</taxon>
    </lineage>
</organism>
<evidence type="ECO:0000256" key="7">
    <source>
        <dbReference type="ARBA" id="ARBA00023136"/>
    </source>
</evidence>
<feature type="domain" description="Herpesvirus envelope glycoprotein N" evidence="11">
    <location>
        <begin position="52"/>
        <end position="104"/>
    </location>
</feature>
<evidence type="ECO:0000256" key="6">
    <source>
        <dbReference type="ARBA" id="ARBA00022989"/>
    </source>
</evidence>
<dbReference type="HAMAP" id="MF_04037">
    <property type="entry name" value="HSV_GN"/>
    <property type="match status" value="1"/>
</dbReference>
<dbReference type="GeneID" id="921175"/>
<evidence type="ECO:0000313" key="13">
    <source>
        <dbReference type="Proteomes" id="UP000137095"/>
    </source>
</evidence>
<keyword evidence="2" id="KW-1040">Host Golgi apparatus</keyword>
<name>Q91TM3_TUHV1</name>
<evidence type="ECO:0000256" key="9">
    <source>
        <dbReference type="ARBA" id="ARBA00034089"/>
    </source>
</evidence>
<evidence type="ECO:0000313" key="12">
    <source>
        <dbReference type="EMBL" id="AAK57118.1"/>
    </source>
</evidence>
<accession>Q91TM3</accession>
<reference evidence="12 13" key="1">
    <citation type="journal article" date="2001" name="J. Virol.">
        <title>Analysis and characterization of the complete genome of tupaia (tree shrew) herpesvirus.</title>
        <authorList>
            <person name="Bahr U."/>
            <person name="Darai G."/>
        </authorList>
    </citation>
    <scope>NUCLEOTIDE SEQUENCE [LARGE SCALE GENOMIC DNA]</scope>
    <source>
        <strain evidence="12">2</strain>
    </source>
</reference>
<keyword evidence="1 10" id="KW-0812">Transmembrane</keyword>
<dbReference type="EMBL" id="AF281817">
    <property type="protein sequence ID" value="AAK57118.1"/>
    <property type="molecule type" value="Genomic_DNA"/>
</dbReference>
<dbReference type="RefSeq" id="NP_116423.1">
    <property type="nucleotide sequence ID" value="NC_002794.1"/>
</dbReference>
<evidence type="ECO:0000256" key="10">
    <source>
        <dbReference type="SAM" id="Phobius"/>
    </source>
</evidence>
<dbReference type="KEGG" id="vg:921175"/>
<evidence type="ECO:0000256" key="1">
    <source>
        <dbReference type="ARBA" id="ARBA00022692"/>
    </source>
</evidence>